<evidence type="ECO:0000256" key="1">
    <source>
        <dbReference type="SAM" id="Coils"/>
    </source>
</evidence>
<evidence type="ECO:0000313" key="3">
    <source>
        <dbReference type="EMBL" id="KRX05237.1"/>
    </source>
</evidence>
<gene>
    <name evidence="3" type="ORF">PPERSA_06871</name>
</gene>
<feature type="transmembrane region" description="Helical" evidence="2">
    <location>
        <begin position="55"/>
        <end position="80"/>
    </location>
</feature>
<dbReference type="PANTHER" id="PTHR45689:SF5">
    <property type="entry name" value="I[[H]] CHANNEL, ISOFORM E"/>
    <property type="match status" value="1"/>
</dbReference>
<feature type="coiled-coil region" evidence="1">
    <location>
        <begin position="118"/>
        <end position="150"/>
    </location>
</feature>
<keyword evidence="4" id="KW-1185">Reference proteome</keyword>
<dbReference type="SUPFAM" id="SSF81324">
    <property type="entry name" value="Voltage-gated potassium channels"/>
    <property type="match status" value="1"/>
</dbReference>
<comment type="caution">
    <text evidence="3">The sequence shown here is derived from an EMBL/GenBank/DDBJ whole genome shotgun (WGS) entry which is preliminary data.</text>
</comment>
<dbReference type="InParanoid" id="A0A0V0QTJ9"/>
<keyword evidence="2" id="KW-0472">Membrane</keyword>
<dbReference type="PANTHER" id="PTHR45689">
    <property type="entry name" value="I[[H]] CHANNEL, ISOFORM E"/>
    <property type="match status" value="1"/>
</dbReference>
<keyword evidence="2" id="KW-1133">Transmembrane helix</keyword>
<dbReference type="GO" id="GO:0098855">
    <property type="term" value="C:HCN channel complex"/>
    <property type="evidence" value="ECO:0007669"/>
    <property type="project" value="TreeGrafter"/>
</dbReference>
<evidence type="ECO:0000313" key="4">
    <source>
        <dbReference type="Proteomes" id="UP000054937"/>
    </source>
</evidence>
<dbReference type="Gene3D" id="1.10.287.70">
    <property type="match status" value="1"/>
</dbReference>
<name>A0A0V0QTJ9_PSEPJ</name>
<keyword evidence="2" id="KW-0812">Transmembrane</keyword>
<evidence type="ECO:0008006" key="5">
    <source>
        <dbReference type="Google" id="ProtNLM"/>
    </source>
</evidence>
<dbReference type="GO" id="GO:0005249">
    <property type="term" value="F:voltage-gated potassium channel activity"/>
    <property type="evidence" value="ECO:0007669"/>
    <property type="project" value="TreeGrafter"/>
</dbReference>
<dbReference type="InterPro" id="IPR051413">
    <property type="entry name" value="K/Na_HCN_channel"/>
</dbReference>
<organism evidence="3 4">
    <name type="scientific">Pseudocohnilembus persalinus</name>
    <name type="common">Ciliate</name>
    <dbReference type="NCBI Taxonomy" id="266149"/>
    <lineage>
        <taxon>Eukaryota</taxon>
        <taxon>Sar</taxon>
        <taxon>Alveolata</taxon>
        <taxon>Ciliophora</taxon>
        <taxon>Intramacronucleata</taxon>
        <taxon>Oligohymenophorea</taxon>
        <taxon>Scuticociliatia</taxon>
        <taxon>Philasterida</taxon>
        <taxon>Pseudocohnilembidae</taxon>
        <taxon>Pseudocohnilembus</taxon>
    </lineage>
</organism>
<keyword evidence="1" id="KW-0175">Coiled coil</keyword>
<sequence length="632" mass="75189">MAVIEIDFLGSNKTWLHTQNLVDKEWQDRYIQSYYWAVSTMVTILLYLPETNFETLYAIFSLFLMTGVYGYVLNTIGIILNEKNKKKQDYKKQREMLIRFFKKRKFPEKLKERITLYLEFQHQQLKEKNEEEEKLIRDKLSNQLQKVEEHYSPDEIIINQKKSDNLYVIAQGSIISRREYKSFSAYEIQQELEEIVQFIFDPQNADPEVLQIALYYQEMYMELIPQNPYDTNEMVEELDEKQEGNFENVSKFSNQINQSFTNTNQSFDLKSRRKMSLEQRLTRKQSTNKYTQKMTMNTGSNHHSHLQLSNLHLTQDQLNGSFYQQTLDNYDNPQSSLTLDKSYQKSQYSKMKRKTSYNDTYYNSIQPKTNSQLTSIIEQNERELYPVSVKPNNVIGMKNQATKNMSRNLDRLQSQNRKLTINRKLSKKISIPPKISSQLQLDQSQFQNFQQKPQNGQQFPIFMSYVQQQYNNNNSPTKTFNPQLSTTINTFDNSFQSLKNTSNQSQAQHNINNNNLQNLIMQNKVGSNGEFMLAIPHQFKQRQRDDDFYIFDQLKTWEYYLPHNNFWNNPILKQKQEENDIQSQSSSSSGKRNRIQTIDNKSQIHFSNNVYYIYWPFLLLTSVLTIYESPFH</sequence>
<dbReference type="GO" id="GO:0035725">
    <property type="term" value="P:sodium ion transmembrane transport"/>
    <property type="evidence" value="ECO:0007669"/>
    <property type="project" value="TreeGrafter"/>
</dbReference>
<proteinExistence type="predicted"/>
<dbReference type="AlphaFoldDB" id="A0A0V0QTJ9"/>
<dbReference type="GO" id="GO:0003254">
    <property type="term" value="P:regulation of membrane depolarization"/>
    <property type="evidence" value="ECO:0007669"/>
    <property type="project" value="TreeGrafter"/>
</dbReference>
<reference evidence="3 4" key="1">
    <citation type="journal article" date="2015" name="Sci. Rep.">
        <title>Genome of the facultative scuticociliatosis pathogen Pseudocohnilembus persalinus provides insight into its virulence through horizontal gene transfer.</title>
        <authorList>
            <person name="Xiong J."/>
            <person name="Wang G."/>
            <person name="Cheng J."/>
            <person name="Tian M."/>
            <person name="Pan X."/>
            <person name="Warren A."/>
            <person name="Jiang C."/>
            <person name="Yuan D."/>
            <person name="Miao W."/>
        </authorList>
    </citation>
    <scope>NUCLEOTIDE SEQUENCE [LARGE SCALE GENOMIC DNA]</scope>
    <source>
        <strain evidence="3">36N120E</strain>
    </source>
</reference>
<protein>
    <recommendedName>
        <fullName evidence="5">Cyclic nucleotide-binding protein</fullName>
    </recommendedName>
</protein>
<dbReference type="Proteomes" id="UP000054937">
    <property type="component" value="Unassembled WGS sequence"/>
</dbReference>
<accession>A0A0V0QTJ9</accession>
<evidence type="ECO:0000256" key="2">
    <source>
        <dbReference type="SAM" id="Phobius"/>
    </source>
</evidence>
<dbReference type="EMBL" id="LDAU01000110">
    <property type="protein sequence ID" value="KRX05237.1"/>
    <property type="molecule type" value="Genomic_DNA"/>
</dbReference>
<feature type="transmembrane region" description="Helical" evidence="2">
    <location>
        <begin position="33"/>
        <end position="49"/>
    </location>
</feature>